<name>A0A3P3FHE3_9HYPH</name>
<protein>
    <submittedName>
        <fullName evidence="2">Uncharacterized protein</fullName>
    </submittedName>
</protein>
<evidence type="ECO:0000313" key="3">
    <source>
        <dbReference type="Proteomes" id="UP000273786"/>
    </source>
</evidence>
<keyword evidence="1" id="KW-0472">Membrane</keyword>
<proteinExistence type="predicted"/>
<dbReference type="RefSeq" id="WP_125001624.1">
    <property type="nucleotide sequence ID" value="NZ_RQXT01000025.1"/>
</dbReference>
<organism evidence="2 3">
    <name type="scientific">Mesorhizobium tamadayense</name>
    <dbReference type="NCBI Taxonomy" id="425306"/>
    <lineage>
        <taxon>Bacteria</taxon>
        <taxon>Pseudomonadati</taxon>
        <taxon>Pseudomonadota</taxon>
        <taxon>Alphaproteobacteria</taxon>
        <taxon>Hyphomicrobiales</taxon>
        <taxon>Phyllobacteriaceae</taxon>
        <taxon>Mesorhizobium</taxon>
    </lineage>
</organism>
<dbReference type="Proteomes" id="UP000273786">
    <property type="component" value="Unassembled WGS sequence"/>
</dbReference>
<comment type="caution">
    <text evidence="2">The sequence shown here is derived from an EMBL/GenBank/DDBJ whole genome shotgun (WGS) entry which is preliminary data.</text>
</comment>
<dbReference type="EMBL" id="RQXT01000025">
    <property type="protein sequence ID" value="RRH98043.1"/>
    <property type="molecule type" value="Genomic_DNA"/>
</dbReference>
<sequence length="66" mass="7712">MSAQWLLGFAVGWMLYALLLVGMHLLFTRQERRRVAAGAVFRRRMRKHVLKGFIWSSFAKASEDRS</sequence>
<keyword evidence="1" id="KW-1133">Transmembrane helix</keyword>
<keyword evidence="3" id="KW-1185">Reference proteome</keyword>
<dbReference type="OrthoDB" id="9950878at2"/>
<keyword evidence="1" id="KW-0812">Transmembrane</keyword>
<accession>A0A3P3FHE3</accession>
<feature type="transmembrane region" description="Helical" evidence="1">
    <location>
        <begin position="6"/>
        <end position="27"/>
    </location>
</feature>
<evidence type="ECO:0000256" key="1">
    <source>
        <dbReference type="SAM" id="Phobius"/>
    </source>
</evidence>
<evidence type="ECO:0000313" key="2">
    <source>
        <dbReference type="EMBL" id="RRH98043.1"/>
    </source>
</evidence>
<gene>
    <name evidence="2" type="ORF">EH240_19800</name>
</gene>
<dbReference type="AlphaFoldDB" id="A0A3P3FHE3"/>
<reference evidence="2 3" key="1">
    <citation type="submission" date="2018-11" db="EMBL/GenBank/DDBJ databases">
        <title>the genome of Mesorhizobium tamadayense DSM 28320.</title>
        <authorList>
            <person name="Gao J."/>
        </authorList>
    </citation>
    <scope>NUCLEOTIDE SEQUENCE [LARGE SCALE GENOMIC DNA]</scope>
    <source>
        <strain evidence="2 3">DSM 28320</strain>
    </source>
</reference>